<evidence type="ECO:0000313" key="2">
    <source>
        <dbReference type="Proteomes" id="UP000214646"/>
    </source>
</evidence>
<dbReference type="RefSeq" id="WP_088258647.1">
    <property type="nucleotide sequence ID" value="NZ_NIDE01000017.1"/>
</dbReference>
<dbReference type="AlphaFoldDB" id="A0A225DGC3"/>
<sequence>MTEHFNKLTEGEAELLALLAEEMGEAIQIIGKILRHGYDSTHPDEPFGPDNREILEKELGDVRCAMILLCEAGDLRKEAIHRHADDKRERVGKYLHHQPGKEAL</sequence>
<comment type="caution">
    <text evidence="1">The sequence shown here is derived from an EMBL/GenBank/DDBJ whole genome shotgun (WGS) entry which is preliminary data.</text>
</comment>
<gene>
    <name evidence="1" type="ORF">FRUB_08008</name>
</gene>
<name>A0A225DGC3_9BACT</name>
<organism evidence="1 2">
    <name type="scientific">Fimbriiglobus ruber</name>
    <dbReference type="NCBI Taxonomy" id="1908690"/>
    <lineage>
        <taxon>Bacteria</taxon>
        <taxon>Pseudomonadati</taxon>
        <taxon>Planctomycetota</taxon>
        <taxon>Planctomycetia</taxon>
        <taxon>Gemmatales</taxon>
        <taxon>Gemmataceae</taxon>
        <taxon>Fimbriiglobus</taxon>
    </lineage>
</organism>
<keyword evidence="2" id="KW-1185">Reference proteome</keyword>
<evidence type="ECO:0000313" key="1">
    <source>
        <dbReference type="EMBL" id="OWK35445.1"/>
    </source>
</evidence>
<accession>A0A225DGC3</accession>
<dbReference type="Proteomes" id="UP000214646">
    <property type="component" value="Unassembled WGS sequence"/>
</dbReference>
<protein>
    <submittedName>
        <fullName evidence="1">Uncharacterized protein</fullName>
    </submittedName>
</protein>
<dbReference type="EMBL" id="NIDE01000017">
    <property type="protein sequence ID" value="OWK35445.1"/>
    <property type="molecule type" value="Genomic_DNA"/>
</dbReference>
<dbReference type="SUPFAM" id="SSF101386">
    <property type="entry name" value="all-alpha NTP pyrophosphatases"/>
    <property type="match status" value="1"/>
</dbReference>
<reference evidence="2" key="1">
    <citation type="submission" date="2017-06" db="EMBL/GenBank/DDBJ databases">
        <title>Genome analysis of Fimbriiglobus ruber SP5, the first member of the order Planctomycetales with confirmed chitinolytic capability.</title>
        <authorList>
            <person name="Ravin N.V."/>
            <person name="Rakitin A.L."/>
            <person name="Ivanova A.A."/>
            <person name="Beletsky A.V."/>
            <person name="Kulichevskaya I.S."/>
            <person name="Mardanov A.V."/>
            <person name="Dedysh S.N."/>
        </authorList>
    </citation>
    <scope>NUCLEOTIDE SEQUENCE [LARGE SCALE GENOMIC DNA]</scope>
    <source>
        <strain evidence="2">SP5</strain>
    </source>
</reference>
<dbReference type="OrthoDB" id="9814738at2"/>
<dbReference type="Gene3D" id="1.10.287.1080">
    <property type="entry name" value="MazG-like"/>
    <property type="match status" value="1"/>
</dbReference>
<proteinExistence type="predicted"/>